<feature type="compositionally biased region" description="Polar residues" evidence="1">
    <location>
        <begin position="7"/>
        <end position="19"/>
    </location>
</feature>
<feature type="compositionally biased region" description="Low complexity" evidence="1">
    <location>
        <begin position="133"/>
        <end position="150"/>
    </location>
</feature>
<evidence type="ECO:0000313" key="2">
    <source>
        <dbReference type="EMBL" id="CAK0741924.1"/>
    </source>
</evidence>
<feature type="region of interest" description="Disordered" evidence="1">
    <location>
        <begin position="207"/>
        <end position="414"/>
    </location>
</feature>
<dbReference type="AlphaFoldDB" id="A0AAV1HU87"/>
<proteinExistence type="predicted"/>
<feature type="compositionally biased region" description="Low complexity" evidence="1">
    <location>
        <begin position="72"/>
        <end position="88"/>
    </location>
</feature>
<feature type="compositionally biased region" description="Polar residues" evidence="1">
    <location>
        <begin position="403"/>
        <end position="413"/>
    </location>
</feature>
<protein>
    <submittedName>
        <fullName evidence="2">Uncharacterized protein</fullName>
    </submittedName>
</protein>
<feature type="compositionally biased region" description="Low complexity" evidence="1">
    <location>
        <begin position="591"/>
        <end position="604"/>
    </location>
</feature>
<feature type="compositionally biased region" description="Polar residues" evidence="1">
    <location>
        <begin position="55"/>
        <end position="71"/>
    </location>
</feature>
<dbReference type="Proteomes" id="UP001314263">
    <property type="component" value="Unassembled WGS sequence"/>
</dbReference>
<feature type="region of interest" description="Disordered" evidence="1">
    <location>
        <begin position="590"/>
        <end position="664"/>
    </location>
</feature>
<feature type="compositionally biased region" description="Basic and acidic residues" evidence="1">
    <location>
        <begin position="23"/>
        <end position="37"/>
    </location>
</feature>
<sequence length="690" mass="71357">MPPAMQTDGSGSAQTEGTTSRAEASRARLAAQRERMAQQKAKYAAKAGAGAGLQRSESGASAQSARSSTLEQPLPAAQPGPGLAQRAPLSTRPAAPASEPHARQPLPPLRPPRRAGDALPGSLEDDRRAPGLQSRASGASDGSRSQSGSALLSPGGPRSRSAAIDVPTSPARARRSPRYTPYEEEPYLRMLGAPAVDPVVPLPRAAPIVPGQPKATRDQPELSQAPEPMDTGFASIDSKHKASQLFQLPAKPGVALEHGPLTAERPAPLTQPPAHPAELSQGDPAAAEVPRRKKKVDGGLAYRPRPKTEPQKALEQAPALPSAAQGPDSSAHPSLPQPRKAEALPEATQPVRPPDRQANASTGSAQQAVHLDSSALPGEPQPGPTLPLPLASEQKHLPIQEPIRSSEQPQSAHSAVALSTAIAEADGLFGDVPQRDGPATVAVPPAFGSVISPAPEDNFWQRGDVPAGPHGHEPMEGPLPADQVHGEALESAHAGMPFPAAAGETVDMDFWTSAGDFGGPPVQASEPTAVPEPDYSEPADWHIPADPTSTSVQVHDYGEATESDLEGMQHHPYSEHQAASEYAAAGLIDTSSQEQASAHSQHLQPSLAPGGAAPARQQDEEGLPGTQDSGVRQDPCSAPAQASNVFDTADVGSSGARHSFGSAFPVAPDEDSSFFEGLGGPCISHTEAHS</sequence>
<reference evidence="2 3" key="1">
    <citation type="submission" date="2023-10" db="EMBL/GenBank/DDBJ databases">
        <authorList>
            <person name="Maclean D."/>
            <person name="Macfadyen A."/>
        </authorList>
    </citation>
    <scope>NUCLEOTIDE SEQUENCE [LARGE SCALE GENOMIC DNA]</scope>
</reference>
<gene>
    <name evidence="2" type="ORF">CVIRNUC_001360</name>
</gene>
<evidence type="ECO:0000256" key="1">
    <source>
        <dbReference type="SAM" id="MobiDB-lite"/>
    </source>
</evidence>
<keyword evidence="3" id="KW-1185">Reference proteome</keyword>
<comment type="caution">
    <text evidence="2">The sequence shown here is derived from an EMBL/GenBank/DDBJ whole genome shotgun (WGS) entry which is preliminary data.</text>
</comment>
<dbReference type="EMBL" id="CAUYUE010000002">
    <property type="protein sequence ID" value="CAK0741924.1"/>
    <property type="molecule type" value="Genomic_DNA"/>
</dbReference>
<accession>A0AAV1HU87</accession>
<organism evidence="2 3">
    <name type="scientific">Coccomyxa viridis</name>
    <dbReference type="NCBI Taxonomy" id="1274662"/>
    <lineage>
        <taxon>Eukaryota</taxon>
        <taxon>Viridiplantae</taxon>
        <taxon>Chlorophyta</taxon>
        <taxon>core chlorophytes</taxon>
        <taxon>Trebouxiophyceae</taxon>
        <taxon>Trebouxiophyceae incertae sedis</taxon>
        <taxon>Coccomyxaceae</taxon>
        <taxon>Coccomyxa</taxon>
    </lineage>
</organism>
<evidence type="ECO:0000313" key="3">
    <source>
        <dbReference type="Proteomes" id="UP001314263"/>
    </source>
</evidence>
<feature type="compositionally biased region" description="Polar residues" evidence="1">
    <location>
        <begin position="358"/>
        <end position="367"/>
    </location>
</feature>
<name>A0AAV1HU87_9CHLO</name>
<feature type="region of interest" description="Disordered" evidence="1">
    <location>
        <begin position="515"/>
        <end position="551"/>
    </location>
</feature>
<feature type="region of interest" description="Disordered" evidence="1">
    <location>
        <begin position="1"/>
        <end position="185"/>
    </location>
</feature>
<feature type="compositionally biased region" description="Low complexity" evidence="1">
    <location>
        <begin position="38"/>
        <end position="54"/>
    </location>
</feature>